<organism evidence="2 3">
    <name type="scientific">Pseudovibrio axinellae</name>
    <dbReference type="NCBI Taxonomy" id="989403"/>
    <lineage>
        <taxon>Bacteria</taxon>
        <taxon>Pseudomonadati</taxon>
        <taxon>Pseudomonadota</taxon>
        <taxon>Alphaproteobacteria</taxon>
        <taxon>Hyphomicrobiales</taxon>
        <taxon>Stappiaceae</taxon>
        <taxon>Pseudovibrio</taxon>
    </lineage>
</organism>
<dbReference type="EMBL" id="LMCB01000004">
    <property type="protein sequence ID" value="KZL21504.1"/>
    <property type="molecule type" value="Genomic_DNA"/>
</dbReference>
<dbReference type="Proteomes" id="UP000076577">
    <property type="component" value="Unassembled WGS sequence"/>
</dbReference>
<protein>
    <submittedName>
        <fullName evidence="2">Uncharacterized protein</fullName>
    </submittedName>
</protein>
<dbReference type="AlphaFoldDB" id="A0A161VBJ0"/>
<comment type="caution">
    <text evidence="2">The sequence shown here is derived from an EMBL/GenBank/DDBJ whole genome shotgun (WGS) entry which is preliminary data.</text>
</comment>
<accession>A0A161VBJ0</accession>
<evidence type="ECO:0000313" key="2">
    <source>
        <dbReference type="EMBL" id="KZL21504.1"/>
    </source>
</evidence>
<proteinExistence type="predicted"/>
<keyword evidence="3" id="KW-1185">Reference proteome</keyword>
<reference evidence="2 3" key="1">
    <citation type="journal article" date="2016" name="Front. Microbiol.">
        <title>Comparative Genomic Analysis Reveals a Diverse Repertoire of Genes Involved in Prokaryote-Eukaryote Interactions within the Pseudovibrio Genus.</title>
        <authorList>
            <person name="Romano S."/>
            <person name="Fernandez-Guerra A."/>
            <person name="Reen F.J."/>
            <person name="Glockner F.O."/>
            <person name="Crowley S.P."/>
            <person name="O'Sullivan O."/>
            <person name="Cotter P.D."/>
            <person name="Adams C."/>
            <person name="Dobson A.D."/>
            <person name="O'Gara F."/>
        </authorList>
    </citation>
    <scope>NUCLEOTIDE SEQUENCE [LARGE SCALE GENOMIC DNA]</scope>
    <source>
        <strain evidence="2 3">Ad2</strain>
    </source>
</reference>
<evidence type="ECO:0000256" key="1">
    <source>
        <dbReference type="SAM" id="MobiDB-lite"/>
    </source>
</evidence>
<name>A0A161VBJ0_9HYPH</name>
<dbReference type="AntiFam" id="ANF00041">
    <property type="entry name" value="Antisense to RNaseP"/>
</dbReference>
<feature type="region of interest" description="Disordered" evidence="1">
    <location>
        <begin position="130"/>
        <end position="151"/>
    </location>
</feature>
<gene>
    <name evidence="2" type="ORF">PsAD2_00801</name>
</gene>
<evidence type="ECO:0000313" key="3">
    <source>
        <dbReference type="Proteomes" id="UP000076577"/>
    </source>
</evidence>
<sequence>MTGSKLPRRPYSVLLPVGFTMPFLLPKTRWALTPPFHPYQCMHWRYTLCGTFPKVTLAGRYPAPCFHGARTFLHCGLSALAAATVQPTGSHELRSLRKKVKQRITVAHALPTRPALCEGHPRSAHAAFHWPQKTQQPSPCEALPNNKQRAG</sequence>
<dbReference type="AntiFam" id="ANF00042">
    <property type="entry name" value="Antisense to RNaseP"/>
</dbReference>